<dbReference type="STRING" id="1325564.NSJP_2935"/>
<protein>
    <submittedName>
        <fullName evidence="1">Uncharacterized protein</fullName>
    </submittedName>
</protein>
<keyword evidence="2" id="KW-1185">Reference proteome</keyword>
<organism evidence="1 2">
    <name type="scientific">Nitrospira japonica</name>
    <dbReference type="NCBI Taxonomy" id="1325564"/>
    <lineage>
        <taxon>Bacteria</taxon>
        <taxon>Pseudomonadati</taxon>
        <taxon>Nitrospirota</taxon>
        <taxon>Nitrospiria</taxon>
        <taxon>Nitrospirales</taxon>
        <taxon>Nitrospiraceae</taxon>
        <taxon>Nitrospira</taxon>
    </lineage>
</organism>
<name>A0A1W1I7U9_9BACT</name>
<evidence type="ECO:0000313" key="1">
    <source>
        <dbReference type="EMBL" id="SLM49102.1"/>
    </source>
</evidence>
<reference evidence="1 2" key="1">
    <citation type="submission" date="2017-03" db="EMBL/GenBank/DDBJ databases">
        <authorList>
            <person name="Afonso C.L."/>
            <person name="Miller P.J."/>
            <person name="Scott M.A."/>
            <person name="Spackman E."/>
            <person name="Goraichik I."/>
            <person name="Dimitrov K.M."/>
            <person name="Suarez D.L."/>
            <person name="Swayne D.E."/>
        </authorList>
    </citation>
    <scope>NUCLEOTIDE SEQUENCE [LARGE SCALE GENOMIC DNA]</scope>
    <source>
        <strain evidence="1">Genome sequencing of Nitrospira japonica strain NJ11</strain>
    </source>
</reference>
<dbReference type="Proteomes" id="UP000192042">
    <property type="component" value="Chromosome I"/>
</dbReference>
<dbReference type="AlphaFoldDB" id="A0A1W1I7U9"/>
<dbReference type="EMBL" id="LT828648">
    <property type="protein sequence ID" value="SLM49102.1"/>
    <property type="molecule type" value="Genomic_DNA"/>
</dbReference>
<accession>A0A1W1I7U9</accession>
<proteinExistence type="predicted"/>
<evidence type="ECO:0000313" key="2">
    <source>
        <dbReference type="Proteomes" id="UP000192042"/>
    </source>
</evidence>
<sequence>MRDEARFTPIGRPLRLLPAYLGINSIGEAIKTERRRRILWLEILVNDQLDLSPWKSDPAVEAAYTTACRWYTQYRRLITYLLHRTPLPSDTGPIDFCDYRAFAEALSFVCPNR</sequence>
<gene>
    <name evidence="1" type="ORF">NSJP_2935</name>
</gene>
<dbReference type="KEGG" id="nja:NSJP_2935"/>